<keyword evidence="3" id="KW-1185">Reference proteome</keyword>
<proteinExistence type="predicted"/>
<organism evidence="2 3">
    <name type="scientific">Athelia psychrophila</name>
    <dbReference type="NCBI Taxonomy" id="1759441"/>
    <lineage>
        <taxon>Eukaryota</taxon>
        <taxon>Fungi</taxon>
        <taxon>Dikarya</taxon>
        <taxon>Basidiomycota</taxon>
        <taxon>Agaricomycotina</taxon>
        <taxon>Agaricomycetes</taxon>
        <taxon>Agaricomycetidae</taxon>
        <taxon>Atheliales</taxon>
        <taxon>Atheliaceae</taxon>
        <taxon>Athelia</taxon>
    </lineage>
</organism>
<sequence>MDFLLQFSDFGKGSPFGILAVVPQDPQVSIVTLHLFQFGLQTIPLHCYLVRAVSPNLLLPFHISQLPSLICERAV</sequence>
<evidence type="ECO:0000313" key="3">
    <source>
        <dbReference type="Proteomes" id="UP000076532"/>
    </source>
</evidence>
<protein>
    <submittedName>
        <fullName evidence="2">Uncharacterized protein</fullName>
    </submittedName>
</protein>
<dbReference type="AlphaFoldDB" id="A0A166RLG1"/>
<accession>A0A166RLG1</accession>
<evidence type="ECO:0000313" key="1">
    <source>
        <dbReference type="EMBL" id="KZP05611.1"/>
    </source>
</evidence>
<dbReference type="EMBL" id="KV417503">
    <property type="protein sequence ID" value="KZP28401.1"/>
    <property type="molecule type" value="Genomic_DNA"/>
</dbReference>
<name>A0A166RLG1_9AGAM</name>
<reference evidence="2 3" key="1">
    <citation type="journal article" date="2016" name="Mol. Biol. Evol.">
        <title>Comparative Genomics of Early-Diverging Mushroom-Forming Fungi Provides Insights into the Origins of Lignocellulose Decay Capabilities.</title>
        <authorList>
            <person name="Nagy L.G."/>
            <person name="Riley R."/>
            <person name="Tritt A."/>
            <person name="Adam C."/>
            <person name="Daum C."/>
            <person name="Floudas D."/>
            <person name="Sun H."/>
            <person name="Yadav J.S."/>
            <person name="Pangilinan J."/>
            <person name="Larsson K.H."/>
            <person name="Matsuura K."/>
            <person name="Barry K."/>
            <person name="Labutti K."/>
            <person name="Kuo R."/>
            <person name="Ohm R.A."/>
            <person name="Bhattacharya S.S."/>
            <person name="Shirouzu T."/>
            <person name="Yoshinaga Y."/>
            <person name="Martin F.M."/>
            <person name="Grigoriev I.V."/>
            <person name="Hibbett D.S."/>
        </authorList>
    </citation>
    <scope>NUCLEOTIDE SEQUENCE [LARGE SCALE GENOMIC DNA]</scope>
    <source>
        <strain evidence="2 3">CBS 109695</strain>
    </source>
</reference>
<evidence type="ECO:0000313" key="2">
    <source>
        <dbReference type="EMBL" id="KZP28401.1"/>
    </source>
</evidence>
<dbReference type="EMBL" id="KV417829">
    <property type="protein sequence ID" value="KZP05611.1"/>
    <property type="molecule type" value="Genomic_DNA"/>
</dbReference>
<gene>
    <name evidence="2" type="ORF">FIBSPDRAFT_852542</name>
    <name evidence="1" type="ORF">FIBSPDRAFT_877383</name>
</gene>
<dbReference type="Proteomes" id="UP000076532">
    <property type="component" value="Unassembled WGS sequence"/>
</dbReference>